<keyword evidence="4 7" id="KW-0863">Zinc-finger</keyword>
<keyword evidence="11" id="KW-1185">Reference proteome</keyword>
<feature type="domain" description="C2H2-type" evidence="9">
    <location>
        <begin position="240"/>
        <end position="269"/>
    </location>
</feature>
<dbReference type="SUPFAM" id="SSF57667">
    <property type="entry name" value="beta-beta-alpha zinc fingers"/>
    <property type="match status" value="4"/>
</dbReference>
<feature type="region of interest" description="Disordered" evidence="8">
    <location>
        <begin position="435"/>
        <end position="457"/>
    </location>
</feature>
<evidence type="ECO:0000256" key="8">
    <source>
        <dbReference type="SAM" id="MobiDB-lite"/>
    </source>
</evidence>
<feature type="domain" description="C2H2-type" evidence="9">
    <location>
        <begin position="180"/>
        <end position="208"/>
    </location>
</feature>
<proteinExistence type="predicted"/>
<dbReference type="InterPro" id="IPR036236">
    <property type="entry name" value="Znf_C2H2_sf"/>
</dbReference>
<dbReference type="OrthoDB" id="427030at2759"/>
<feature type="domain" description="C2H2-type" evidence="9">
    <location>
        <begin position="89"/>
        <end position="118"/>
    </location>
</feature>
<dbReference type="EMBL" id="SSOP01000028">
    <property type="protein sequence ID" value="KAB5593904.1"/>
    <property type="molecule type" value="Genomic_DNA"/>
</dbReference>
<dbReference type="PANTHER" id="PTHR16515:SF66">
    <property type="entry name" value="C2H2-TYPE DOMAIN-CONTAINING PROTEIN"/>
    <property type="match status" value="1"/>
</dbReference>
<dbReference type="PROSITE" id="PS00028">
    <property type="entry name" value="ZINC_FINGER_C2H2_1"/>
    <property type="match status" value="6"/>
</dbReference>
<dbReference type="GO" id="GO:0005634">
    <property type="term" value="C:nucleus"/>
    <property type="evidence" value="ECO:0007669"/>
    <property type="project" value="UniProtKB-SubCell"/>
</dbReference>
<keyword evidence="3" id="KW-0677">Repeat</keyword>
<organism evidence="10 11">
    <name type="scientific">Ceratobasidium theobromae</name>
    <dbReference type="NCBI Taxonomy" id="1582974"/>
    <lineage>
        <taxon>Eukaryota</taxon>
        <taxon>Fungi</taxon>
        <taxon>Dikarya</taxon>
        <taxon>Basidiomycota</taxon>
        <taxon>Agaricomycotina</taxon>
        <taxon>Agaricomycetes</taxon>
        <taxon>Cantharellales</taxon>
        <taxon>Ceratobasidiaceae</taxon>
        <taxon>Ceratobasidium</taxon>
    </lineage>
</organism>
<evidence type="ECO:0000313" key="10">
    <source>
        <dbReference type="EMBL" id="KAB5593904.1"/>
    </source>
</evidence>
<evidence type="ECO:0000256" key="1">
    <source>
        <dbReference type="ARBA" id="ARBA00004123"/>
    </source>
</evidence>
<dbReference type="PANTHER" id="PTHR16515">
    <property type="entry name" value="PR DOMAIN ZINC FINGER PROTEIN"/>
    <property type="match status" value="1"/>
</dbReference>
<dbReference type="FunFam" id="3.30.160.60:FF:000125">
    <property type="entry name" value="Putative zinc finger protein 143"/>
    <property type="match status" value="1"/>
</dbReference>
<feature type="compositionally biased region" description="Polar residues" evidence="8">
    <location>
        <begin position="24"/>
        <end position="36"/>
    </location>
</feature>
<dbReference type="Proteomes" id="UP000383932">
    <property type="component" value="Unassembled WGS sequence"/>
</dbReference>
<evidence type="ECO:0000256" key="2">
    <source>
        <dbReference type="ARBA" id="ARBA00022723"/>
    </source>
</evidence>
<evidence type="ECO:0000256" key="7">
    <source>
        <dbReference type="PROSITE-ProRule" id="PRU00042"/>
    </source>
</evidence>
<dbReference type="AlphaFoldDB" id="A0A5N5QQC4"/>
<sequence length="557" mass="62421">MERSSVFVLIPSRRPAVFLKKRSNPTTCSPTNQGTSDTDESSDDYFGSGYDSSTTADLDVDEDSSSLYLQNIQQVKNKKRTRECASKLYACTHAGCDKAYRKPSRLREHERSHTGERPFTCSECSKSYLRESHLRAHSRSHLPANDRPFSCTYEIGIMENYSTSELISTQRAAVTNHGTSSSKICGQKFWTAQHLRAHELAIHLGEKPYKCASCSASFAKHGALRTHEAEVHSPPGTKPYRCEHTGCSQSFATNQKLKTHARVHDITRYACAHPDCSNTTPKTAIQFGTWTALQAHMRSVHPPKCPYPPCDGRTFTSSKGLRGHIKAHRDREIEQSYIEASTHPSPDASYSKRPHTELEQADEVSEPLPKRRRGGEVGRDWLCPMSSCDKAFKSKKAQQNHVRVNHEGSRMFSCPEDGCTMTFGYKHVMQRHLERHHRPVPSSLPAPPERAPDKREDTSTMGNVIALLTGQDYHEPLVTSKAKAKAAHRPRVIACPWPNAFGGTRFSSGSDNPTVNHPSKCAFMFSRAYDLRRHLRSAHGLEVGAHEVGAWVSERKR</sequence>
<reference evidence="10 11" key="1">
    <citation type="journal article" date="2019" name="Fungal Biol. Biotechnol.">
        <title>Draft genome sequence of fastidious pathogen Ceratobasidium theobromae, which causes vascular-streak dieback in Theobroma cacao.</title>
        <authorList>
            <person name="Ali S.S."/>
            <person name="Asman A."/>
            <person name="Shao J."/>
            <person name="Firmansyah A.P."/>
            <person name="Susilo A.W."/>
            <person name="Rosmana A."/>
            <person name="McMahon P."/>
            <person name="Junaid M."/>
            <person name="Guest D."/>
            <person name="Kheng T.Y."/>
            <person name="Meinhardt L.W."/>
            <person name="Bailey B.A."/>
        </authorList>
    </citation>
    <scope>NUCLEOTIDE SEQUENCE [LARGE SCALE GENOMIC DNA]</scope>
    <source>
        <strain evidence="10 11">CT2</strain>
    </source>
</reference>
<dbReference type="Pfam" id="PF13912">
    <property type="entry name" value="zf-C2H2_6"/>
    <property type="match status" value="2"/>
</dbReference>
<dbReference type="FunFam" id="3.30.160.60:FF:000358">
    <property type="entry name" value="zinc finger protein 24"/>
    <property type="match status" value="1"/>
</dbReference>
<keyword evidence="2" id="KW-0479">Metal-binding</keyword>
<comment type="caution">
    <text evidence="10">The sequence shown here is derived from an EMBL/GenBank/DDBJ whole genome shotgun (WGS) entry which is preliminary data.</text>
</comment>
<dbReference type="PROSITE" id="PS50157">
    <property type="entry name" value="ZINC_FINGER_C2H2_2"/>
    <property type="match status" value="7"/>
</dbReference>
<dbReference type="FunFam" id="3.30.160.60:FF:001102">
    <property type="entry name" value="Transcription factor IIIA"/>
    <property type="match status" value="1"/>
</dbReference>
<dbReference type="InterPro" id="IPR013087">
    <property type="entry name" value="Znf_C2H2_type"/>
</dbReference>
<feature type="domain" description="C2H2-type" evidence="9">
    <location>
        <begin position="412"/>
        <end position="441"/>
    </location>
</feature>
<evidence type="ECO:0000313" key="11">
    <source>
        <dbReference type="Proteomes" id="UP000383932"/>
    </source>
</evidence>
<feature type="domain" description="C2H2-type" evidence="9">
    <location>
        <begin position="381"/>
        <end position="411"/>
    </location>
</feature>
<dbReference type="SMART" id="SM00355">
    <property type="entry name" value="ZnF_C2H2"/>
    <property type="match status" value="10"/>
</dbReference>
<dbReference type="Gene3D" id="3.30.160.60">
    <property type="entry name" value="Classic Zinc Finger"/>
    <property type="match status" value="5"/>
</dbReference>
<keyword evidence="6" id="KW-0539">Nucleus</keyword>
<evidence type="ECO:0000256" key="5">
    <source>
        <dbReference type="ARBA" id="ARBA00022833"/>
    </source>
</evidence>
<evidence type="ECO:0000259" key="9">
    <source>
        <dbReference type="PROSITE" id="PS50157"/>
    </source>
</evidence>
<name>A0A5N5QQC4_9AGAM</name>
<dbReference type="InterPro" id="IPR050331">
    <property type="entry name" value="Zinc_finger"/>
</dbReference>
<accession>A0A5N5QQC4</accession>
<protein>
    <submittedName>
        <fullName evidence="10">Transcription factor IIIA</fullName>
    </submittedName>
</protein>
<dbReference type="GO" id="GO:0000978">
    <property type="term" value="F:RNA polymerase II cis-regulatory region sequence-specific DNA binding"/>
    <property type="evidence" value="ECO:0007669"/>
    <property type="project" value="UniProtKB-ARBA"/>
</dbReference>
<evidence type="ECO:0000256" key="3">
    <source>
        <dbReference type="ARBA" id="ARBA00022737"/>
    </source>
</evidence>
<feature type="domain" description="C2H2-type" evidence="9">
    <location>
        <begin position="119"/>
        <end position="148"/>
    </location>
</feature>
<feature type="region of interest" description="Disordered" evidence="8">
    <location>
        <begin position="21"/>
        <end position="48"/>
    </location>
</feature>
<dbReference type="GO" id="GO:0000981">
    <property type="term" value="F:DNA-binding transcription factor activity, RNA polymerase II-specific"/>
    <property type="evidence" value="ECO:0007669"/>
    <property type="project" value="UniProtKB-ARBA"/>
</dbReference>
<feature type="region of interest" description="Disordered" evidence="8">
    <location>
        <begin position="336"/>
        <end position="376"/>
    </location>
</feature>
<comment type="subcellular location">
    <subcellularLocation>
        <location evidence="1">Nucleus</location>
    </subcellularLocation>
</comment>
<gene>
    <name evidence="10" type="ORF">CTheo_2630</name>
</gene>
<evidence type="ECO:0000256" key="6">
    <source>
        <dbReference type="ARBA" id="ARBA00023242"/>
    </source>
</evidence>
<keyword evidence="5" id="KW-0862">Zinc</keyword>
<evidence type="ECO:0000256" key="4">
    <source>
        <dbReference type="ARBA" id="ARBA00022771"/>
    </source>
</evidence>
<feature type="domain" description="C2H2-type" evidence="9">
    <location>
        <begin position="209"/>
        <end position="237"/>
    </location>
</feature>
<dbReference type="GO" id="GO:0008270">
    <property type="term" value="F:zinc ion binding"/>
    <property type="evidence" value="ECO:0007669"/>
    <property type="project" value="UniProtKB-KW"/>
</dbReference>